<dbReference type="Pfam" id="PF00696">
    <property type="entry name" value="AA_kinase"/>
    <property type="match status" value="1"/>
</dbReference>
<dbReference type="NCBIfam" id="NF005154">
    <property type="entry name" value="PRK06635.1-2"/>
    <property type="match status" value="1"/>
</dbReference>
<evidence type="ECO:0000256" key="9">
    <source>
        <dbReference type="ARBA" id="ARBA00022679"/>
    </source>
</evidence>
<dbReference type="GO" id="GO:0009088">
    <property type="term" value="P:threonine biosynthetic process"/>
    <property type="evidence" value="ECO:0007669"/>
    <property type="project" value="UniProtKB-UniPathway"/>
</dbReference>
<feature type="binding site" evidence="16">
    <location>
        <position position="185"/>
    </location>
    <ligand>
        <name>ATP</name>
        <dbReference type="ChEBI" id="CHEBI:30616"/>
    </ligand>
</feature>
<dbReference type="SUPFAM" id="SSF53633">
    <property type="entry name" value="Carbamate kinase-like"/>
    <property type="match status" value="1"/>
</dbReference>
<evidence type="ECO:0000256" key="16">
    <source>
        <dbReference type="PIRSR" id="PIRSR000726-1"/>
    </source>
</evidence>
<dbReference type="InterPro" id="IPR036393">
    <property type="entry name" value="AceGlu_kinase-like_sf"/>
</dbReference>
<evidence type="ECO:0000313" key="20">
    <source>
        <dbReference type="EMBL" id="ASU79173.1"/>
    </source>
</evidence>
<protein>
    <recommendedName>
        <fullName evidence="7 17">Aspartokinase</fullName>
        <ecNumber evidence="6 17">2.7.2.4</ecNumber>
    </recommendedName>
</protein>
<feature type="binding site" evidence="16">
    <location>
        <begin position="174"/>
        <end position="175"/>
    </location>
    <ligand>
        <name>ATP</name>
        <dbReference type="ChEBI" id="CHEBI:30616"/>
    </ligand>
</feature>
<dbReference type="GO" id="GO:0004072">
    <property type="term" value="F:aspartate kinase activity"/>
    <property type="evidence" value="ECO:0007669"/>
    <property type="project" value="UniProtKB-EC"/>
</dbReference>
<dbReference type="UniPathway" id="UPA00034">
    <property type="reaction ID" value="UER00015"/>
</dbReference>
<evidence type="ECO:0000256" key="15">
    <source>
        <dbReference type="ARBA" id="ARBA00047872"/>
    </source>
</evidence>
<reference evidence="20 21" key="1">
    <citation type="submission" date="2017-08" db="EMBL/GenBank/DDBJ databases">
        <title>The complete genome sequence of moderately halophilic actinomycete Actinopolyspora erythraea YIM 90600, the producer of novel erythromycin, novel actinopolysporins A-C and tubercidin.</title>
        <authorList>
            <person name="Yin M."/>
            <person name="Tang S."/>
        </authorList>
    </citation>
    <scope>NUCLEOTIDE SEQUENCE [LARGE SCALE GENOMIC DNA]</scope>
    <source>
        <strain evidence="20 21">YIM 90600</strain>
    </source>
</reference>
<keyword evidence="12 16" id="KW-0067">ATP-binding</keyword>
<evidence type="ECO:0000256" key="8">
    <source>
        <dbReference type="ARBA" id="ARBA00022605"/>
    </source>
</evidence>
<dbReference type="PROSITE" id="PS00324">
    <property type="entry name" value="ASPARTOKINASE"/>
    <property type="match status" value="1"/>
</dbReference>
<evidence type="ECO:0000256" key="12">
    <source>
        <dbReference type="ARBA" id="ARBA00022840"/>
    </source>
</evidence>
<dbReference type="Gene3D" id="3.30.2130.10">
    <property type="entry name" value="VC0802-like"/>
    <property type="match status" value="1"/>
</dbReference>
<feature type="binding site" evidence="16">
    <location>
        <begin position="7"/>
        <end position="10"/>
    </location>
    <ligand>
        <name>ATP</name>
        <dbReference type="ChEBI" id="CHEBI:30616"/>
    </ligand>
</feature>
<dbReference type="KEGG" id="aey:CDG81_13735"/>
<dbReference type="SUPFAM" id="SSF55021">
    <property type="entry name" value="ACT-like"/>
    <property type="match status" value="2"/>
</dbReference>
<evidence type="ECO:0000256" key="13">
    <source>
        <dbReference type="ARBA" id="ARBA00022915"/>
    </source>
</evidence>
<evidence type="ECO:0000256" key="17">
    <source>
        <dbReference type="RuleBase" id="RU003448"/>
    </source>
</evidence>
<evidence type="ECO:0000256" key="1">
    <source>
        <dbReference type="ARBA" id="ARBA00002843"/>
    </source>
</evidence>
<accession>A0A223RTH2</accession>
<evidence type="ECO:0000256" key="14">
    <source>
        <dbReference type="ARBA" id="ARBA00023154"/>
    </source>
</evidence>
<dbReference type="CDD" id="cd04261">
    <property type="entry name" value="AAK_AKii-LysC-BS"/>
    <property type="match status" value="1"/>
</dbReference>
<evidence type="ECO:0000256" key="2">
    <source>
        <dbReference type="ARBA" id="ARBA00004766"/>
    </source>
</evidence>
<dbReference type="PIRSF" id="PIRSF000726">
    <property type="entry name" value="Asp_kin"/>
    <property type="match status" value="1"/>
</dbReference>
<evidence type="ECO:0000313" key="21">
    <source>
        <dbReference type="Proteomes" id="UP000215043"/>
    </source>
</evidence>
<evidence type="ECO:0000256" key="3">
    <source>
        <dbReference type="ARBA" id="ARBA00004986"/>
    </source>
</evidence>
<name>A0A223RTH2_9ACTN</name>
<dbReference type="OrthoDB" id="9799110at2"/>
<comment type="pathway">
    <text evidence="3 18">Amino-acid biosynthesis; L-methionine biosynthesis via de novo pathway; L-homoserine from L-aspartate: step 1/3.</text>
</comment>
<dbReference type="EMBL" id="CP022752">
    <property type="protein sequence ID" value="ASU79173.1"/>
    <property type="molecule type" value="Genomic_DNA"/>
</dbReference>
<comment type="catalytic activity">
    <reaction evidence="15 17">
        <text>L-aspartate + ATP = 4-phospho-L-aspartate + ADP</text>
        <dbReference type="Rhea" id="RHEA:23776"/>
        <dbReference type="ChEBI" id="CHEBI:29991"/>
        <dbReference type="ChEBI" id="CHEBI:30616"/>
        <dbReference type="ChEBI" id="CHEBI:57535"/>
        <dbReference type="ChEBI" id="CHEBI:456216"/>
        <dbReference type="EC" id="2.7.2.4"/>
    </reaction>
</comment>
<evidence type="ECO:0000256" key="4">
    <source>
        <dbReference type="ARBA" id="ARBA00005139"/>
    </source>
</evidence>
<feature type="binding site" evidence="16">
    <location>
        <position position="74"/>
    </location>
    <ligand>
        <name>substrate</name>
    </ligand>
</feature>
<dbReference type="Gene3D" id="3.40.1160.10">
    <property type="entry name" value="Acetylglutamate kinase-like"/>
    <property type="match status" value="1"/>
</dbReference>
<dbReference type="FunFam" id="3.40.1160.10:FF:000002">
    <property type="entry name" value="Aspartokinase"/>
    <property type="match status" value="1"/>
</dbReference>
<keyword evidence="8 18" id="KW-0028">Amino-acid biosynthesis</keyword>
<dbReference type="EC" id="2.7.2.4" evidence="6 17"/>
<evidence type="ECO:0000259" key="19">
    <source>
        <dbReference type="Pfam" id="PF00696"/>
    </source>
</evidence>
<dbReference type="GO" id="GO:0019877">
    <property type="term" value="P:diaminopimelate biosynthetic process"/>
    <property type="evidence" value="ECO:0007669"/>
    <property type="project" value="UniProtKB-KW"/>
</dbReference>
<feature type="binding site" evidence="16">
    <location>
        <position position="47"/>
    </location>
    <ligand>
        <name>substrate</name>
    </ligand>
</feature>
<dbReference type="PANTHER" id="PTHR21499">
    <property type="entry name" value="ASPARTATE KINASE"/>
    <property type="match status" value="1"/>
</dbReference>
<evidence type="ECO:0000256" key="18">
    <source>
        <dbReference type="RuleBase" id="RU004249"/>
    </source>
</evidence>
<gene>
    <name evidence="20" type="ORF">CDG81_13735</name>
</gene>
<dbReference type="NCBIfam" id="NF005155">
    <property type="entry name" value="PRK06635.1-4"/>
    <property type="match status" value="1"/>
</dbReference>
<dbReference type="GO" id="GO:0005524">
    <property type="term" value="F:ATP binding"/>
    <property type="evidence" value="ECO:0007669"/>
    <property type="project" value="UniProtKB-KW"/>
</dbReference>
<keyword evidence="9 17" id="KW-0808">Transferase</keyword>
<dbReference type="PANTHER" id="PTHR21499:SF3">
    <property type="entry name" value="ASPARTOKINASE"/>
    <property type="match status" value="1"/>
</dbReference>
<sequence>MSLLIQKFGGTSVADPESLRNAARRIATAREAGHSVVAVVSAMGGSTDGLVGLAAQLSQRPADRELDLLLSTGELASASALSIALCEVGVSAVSFTGHDAGIITDGVHGRARIVDVDPSLLEMHLDEGTVPVVTGFQGISSTSGELTTLGRGGSDTTAVALTAALGATACEIYTDIEGVFTADPRYVPGAYKLDCLAYEDMCELAVGGAKILAHSSVEYASTYQVPVHVRSSFDTSDGTWVNNHFCGGPAEIFSERFVPTGVAHQTGQSHCRLGGVEEGTAAAVFAALADAAIPLDMVSFRTQEDALLFTVQTGDQPRVSGVLGEMPRGTFTSCDWSEPVGKVSLVGRALSAHPRILSQVLESLRDSGVALGDVAVYAKRISVTCREDAVISAVATLHKAFLERQQENAGTGLARLGWQASKALPARRPDKAMRAAGNTLVRTAKRAN</sequence>
<comment type="pathway">
    <text evidence="4 18">Amino-acid biosynthesis; L-threonine biosynthesis; L-threonine from L-aspartate: step 1/5.</text>
</comment>
<comment type="function">
    <text evidence="1">Catalyzes the phosphorylation of the beta-carboxyl group of aspartic acid with ATP to yield 4-phospho-L-aspartate, which is involved in the branched biosynthetic pathway leading to the biosynthesis of amino acids lysine, threonine, isoleucine and methionine.</text>
</comment>
<dbReference type="Proteomes" id="UP000215043">
    <property type="component" value="Chromosome"/>
</dbReference>
<proteinExistence type="inferred from homology"/>
<keyword evidence="11 17" id="KW-0418">Kinase</keyword>
<organism evidence="20 21">
    <name type="scientific">Actinopolyspora erythraea</name>
    <dbReference type="NCBI Taxonomy" id="414996"/>
    <lineage>
        <taxon>Bacteria</taxon>
        <taxon>Bacillati</taxon>
        <taxon>Actinomycetota</taxon>
        <taxon>Actinomycetes</taxon>
        <taxon>Actinopolysporales</taxon>
        <taxon>Actinopolysporaceae</taxon>
        <taxon>Actinopolyspora</taxon>
    </lineage>
</organism>
<dbReference type="InterPro" id="IPR018042">
    <property type="entry name" value="Aspartate_kinase_CS"/>
</dbReference>
<dbReference type="InterPro" id="IPR001341">
    <property type="entry name" value="Asp_kinase"/>
</dbReference>
<evidence type="ECO:0000256" key="5">
    <source>
        <dbReference type="ARBA" id="ARBA00010122"/>
    </source>
</evidence>
<dbReference type="GO" id="GO:0009089">
    <property type="term" value="P:lysine biosynthetic process via diaminopimelate"/>
    <property type="evidence" value="ECO:0007669"/>
    <property type="project" value="UniProtKB-UniPathway"/>
</dbReference>
<evidence type="ECO:0000256" key="6">
    <source>
        <dbReference type="ARBA" id="ARBA00013059"/>
    </source>
</evidence>
<evidence type="ECO:0000256" key="7">
    <source>
        <dbReference type="ARBA" id="ARBA00016273"/>
    </source>
</evidence>
<keyword evidence="10 16" id="KW-0547">Nucleotide-binding</keyword>
<dbReference type="InterPro" id="IPR005260">
    <property type="entry name" value="Asp_kin_monofn"/>
</dbReference>
<comment type="similarity">
    <text evidence="5 17">Belongs to the aspartokinase family.</text>
</comment>
<dbReference type="NCBIfam" id="TIGR00657">
    <property type="entry name" value="asp_kinases"/>
    <property type="match status" value="1"/>
</dbReference>
<dbReference type="InterPro" id="IPR045865">
    <property type="entry name" value="ACT-like_dom_sf"/>
</dbReference>
<evidence type="ECO:0000256" key="11">
    <source>
        <dbReference type="ARBA" id="ARBA00022777"/>
    </source>
</evidence>
<dbReference type="UniPathway" id="UPA00051">
    <property type="reaction ID" value="UER00462"/>
</dbReference>
<dbReference type="AlphaFoldDB" id="A0A223RTH2"/>
<dbReference type="GO" id="GO:0005829">
    <property type="term" value="C:cytosol"/>
    <property type="evidence" value="ECO:0007669"/>
    <property type="project" value="TreeGrafter"/>
</dbReference>
<dbReference type="UniPathway" id="UPA00050">
    <property type="reaction ID" value="UER00461"/>
</dbReference>
<dbReference type="RefSeq" id="WP_052428295.1">
    <property type="nucleotide sequence ID" value="NZ_CP022752.1"/>
</dbReference>
<comment type="pathway">
    <text evidence="2 18">Amino-acid biosynthesis; L-lysine biosynthesis via DAP pathway; (S)-tetrahydrodipicolinate from L-aspartate: step 1/4.</text>
</comment>
<keyword evidence="14" id="KW-0457">Lysine biosynthesis</keyword>
<dbReference type="GO" id="GO:0009090">
    <property type="term" value="P:homoserine biosynthetic process"/>
    <property type="evidence" value="ECO:0007669"/>
    <property type="project" value="TreeGrafter"/>
</dbReference>
<dbReference type="InterPro" id="IPR041740">
    <property type="entry name" value="AKii-LysC-BS"/>
</dbReference>
<keyword evidence="13" id="KW-0220">Diaminopimelate biosynthesis</keyword>
<feature type="domain" description="Aspartate/glutamate/uridylate kinase" evidence="19">
    <location>
        <begin position="3"/>
        <end position="231"/>
    </location>
</feature>
<evidence type="ECO:0000256" key="10">
    <source>
        <dbReference type="ARBA" id="ARBA00022741"/>
    </source>
</evidence>
<dbReference type="InterPro" id="IPR001048">
    <property type="entry name" value="Asp/Glu/Uridylate_kinase"/>
</dbReference>